<protein>
    <submittedName>
        <fullName evidence="2">Uncharacterized protein</fullName>
    </submittedName>
</protein>
<evidence type="ECO:0000313" key="2">
    <source>
        <dbReference type="EMBL" id="GGA80918.1"/>
    </source>
</evidence>
<gene>
    <name evidence="2" type="ORF">GCM10011507_35170</name>
</gene>
<dbReference type="Proteomes" id="UP000648801">
    <property type="component" value="Unassembled WGS sequence"/>
</dbReference>
<dbReference type="EMBL" id="BMJB01000007">
    <property type="protein sequence ID" value="GGA80918.1"/>
    <property type="molecule type" value="Genomic_DNA"/>
</dbReference>
<sequence length="47" mass="5465">MAKTPKPKKHPKEMTTEEAIHHVFHPKIVKHLKTEVERLNKPSVKKG</sequence>
<name>A0A916WAN1_9BACT</name>
<feature type="compositionally biased region" description="Basic residues" evidence="1">
    <location>
        <begin position="1"/>
        <end position="11"/>
    </location>
</feature>
<proteinExistence type="predicted"/>
<reference evidence="2" key="1">
    <citation type="journal article" date="2014" name="Int. J. Syst. Evol. Microbiol.">
        <title>Complete genome sequence of Corynebacterium casei LMG S-19264T (=DSM 44701T), isolated from a smear-ripened cheese.</title>
        <authorList>
            <consortium name="US DOE Joint Genome Institute (JGI-PGF)"/>
            <person name="Walter F."/>
            <person name="Albersmeier A."/>
            <person name="Kalinowski J."/>
            <person name="Ruckert C."/>
        </authorList>
    </citation>
    <scope>NUCLEOTIDE SEQUENCE</scope>
    <source>
        <strain evidence="2">CGMCC 1.15447</strain>
    </source>
</reference>
<dbReference type="AlphaFoldDB" id="A0A916WAN1"/>
<reference evidence="2" key="2">
    <citation type="submission" date="2020-09" db="EMBL/GenBank/DDBJ databases">
        <authorList>
            <person name="Sun Q."/>
            <person name="Zhou Y."/>
        </authorList>
    </citation>
    <scope>NUCLEOTIDE SEQUENCE</scope>
    <source>
        <strain evidence="2">CGMCC 1.15447</strain>
    </source>
</reference>
<feature type="compositionally biased region" description="Basic and acidic residues" evidence="1">
    <location>
        <begin position="12"/>
        <end position="21"/>
    </location>
</feature>
<organism evidence="2 3">
    <name type="scientific">Edaphobacter acidisoli</name>
    <dbReference type="NCBI Taxonomy" id="2040573"/>
    <lineage>
        <taxon>Bacteria</taxon>
        <taxon>Pseudomonadati</taxon>
        <taxon>Acidobacteriota</taxon>
        <taxon>Terriglobia</taxon>
        <taxon>Terriglobales</taxon>
        <taxon>Acidobacteriaceae</taxon>
        <taxon>Edaphobacter</taxon>
    </lineage>
</organism>
<dbReference type="RefSeq" id="WP_188760859.1">
    <property type="nucleotide sequence ID" value="NZ_BMJB01000007.1"/>
</dbReference>
<evidence type="ECO:0000256" key="1">
    <source>
        <dbReference type="SAM" id="MobiDB-lite"/>
    </source>
</evidence>
<comment type="caution">
    <text evidence="2">The sequence shown here is derived from an EMBL/GenBank/DDBJ whole genome shotgun (WGS) entry which is preliminary data.</text>
</comment>
<evidence type="ECO:0000313" key="3">
    <source>
        <dbReference type="Proteomes" id="UP000648801"/>
    </source>
</evidence>
<feature type="region of interest" description="Disordered" evidence="1">
    <location>
        <begin position="1"/>
        <end position="23"/>
    </location>
</feature>
<accession>A0A916WAN1</accession>
<keyword evidence="3" id="KW-1185">Reference proteome</keyword>